<keyword evidence="2" id="KW-1185">Reference proteome</keyword>
<name>A0A9Q0BLF8_9MUSC</name>
<dbReference type="Proteomes" id="UP001059596">
    <property type="component" value="Unassembled WGS sequence"/>
</dbReference>
<evidence type="ECO:0000313" key="2">
    <source>
        <dbReference type="Proteomes" id="UP001059596"/>
    </source>
</evidence>
<organism evidence="1 2">
    <name type="scientific">Drosophila gunungcola</name>
    <name type="common">fruit fly</name>
    <dbReference type="NCBI Taxonomy" id="103775"/>
    <lineage>
        <taxon>Eukaryota</taxon>
        <taxon>Metazoa</taxon>
        <taxon>Ecdysozoa</taxon>
        <taxon>Arthropoda</taxon>
        <taxon>Hexapoda</taxon>
        <taxon>Insecta</taxon>
        <taxon>Pterygota</taxon>
        <taxon>Neoptera</taxon>
        <taxon>Endopterygota</taxon>
        <taxon>Diptera</taxon>
        <taxon>Brachycera</taxon>
        <taxon>Muscomorpha</taxon>
        <taxon>Ephydroidea</taxon>
        <taxon>Drosophilidae</taxon>
        <taxon>Drosophila</taxon>
        <taxon>Sophophora</taxon>
    </lineage>
</organism>
<dbReference type="EMBL" id="JAMKOV010000018">
    <property type="protein sequence ID" value="KAI8036547.1"/>
    <property type="molecule type" value="Genomic_DNA"/>
</dbReference>
<accession>A0A9Q0BLF8</accession>
<reference evidence="1" key="1">
    <citation type="journal article" date="2023" name="Genome Biol. Evol.">
        <title>Long-read-based Genome Assembly of Drosophila gunungcola Reveals Fewer Chemosensory Genes in Flower-breeding Species.</title>
        <authorList>
            <person name="Negi A."/>
            <person name="Liao B.Y."/>
            <person name="Yeh S.D."/>
        </authorList>
    </citation>
    <scope>NUCLEOTIDE SEQUENCE</scope>
    <source>
        <strain evidence="1">Sukarami</strain>
    </source>
</reference>
<evidence type="ECO:0000313" key="1">
    <source>
        <dbReference type="EMBL" id="KAI8036547.1"/>
    </source>
</evidence>
<dbReference type="AlphaFoldDB" id="A0A9Q0BLF8"/>
<gene>
    <name evidence="1" type="ORF">M5D96_010706</name>
</gene>
<sequence>MFFKTTNTSPTRKMPWASQMGRSRGAYLHLHLMNDYTTKICDLGTETTLTIFLSNILLNFRLIVMASVDAFGSNKISRF</sequence>
<protein>
    <submittedName>
        <fullName evidence="1">Uncharacterized protein</fullName>
    </submittedName>
</protein>
<comment type="caution">
    <text evidence="1">The sequence shown here is derived from an EMBL/GenBank/DDBJ whole genome shotgun (WGS) entry which is preliminary data.</text>
</comment>
<proteinExistence type="predicted"/>